<dbReference type="EC" id="2.4.1.-" evidence="10"/>
<evidence type="ECO:0000256" key="7">
    <source>
        <dbReference type="ARBA" id="ARBA00022989"/>
    </source>
</evidence>
<dbReference type="GO" id="GO:0006493">
    <property type="term" value="P:protein O-linked glycosylation"/>
    <property type="evidence" value="ECO:0007669"/>
    <property type="project" value="TreeGrafter"/>
</dbReference>
<keyword evidence="8 10" id="KW-0333">Golgi apparatus</keyword>
<evidence type="ECO:0000313" key="11">
    <source>
        <dbReference type="EMBL" id="CAD7415549.1"/>
    </source>
</evidence>
<accession>A0A7R9DL25</accession>
<keyword evidence="5" id="KW-0812">Transmembrane</keyword>
<dbReference type="AlphaFoldDB" id="A0A7R9DL25"/>
<proteinExistence type="inferred from homology"/>
<dbReference type="GO" id="GO:0016758">
    <property type="term" value="F:hexosyltransferase activity"/>
    <property type="evidence" value="ECO:0007669"/>
    <property type="project" value="InterPro"/>
</dbReference>
<evidence type="ECO:0000256" key="5">
    <source>
        <dbReference type="ARBA" id="ARBA00022692"/>
    </source>
</evidence>
<keyword evidence="9" id="KW-0472">Membrane</keyword>
<protein>
    <recommendedName>
        <fullName evidence="10">Hexosyltransferase</fullName>
        <ecNumber evidence="10">2.4.1.-</ecNumber>
    </recommendedName>
</protein>
<sequence>MMNPLNDIVDCFQVERQLESAQHGDIVVEDFIDSHENLTLKTLFMLKWTFKHCNQFSYWVKTSDDVLLNTKGILKHLEHFGVEKKPMIIGYRKENMLPERSRTSSYYMPLWLYESKEEVYLTGLVANDRLKMLIRHEARICDGRPVYSDHPCLYHHLFSARGFPPQDLRRIWKILSVAKFQGCDSTYARFLFRIFGCGDYRYDGDAAWNFRNINHFNIRAIVTGFFCLRIHLILDTLFYL</sequence>
<keyword evidence="7" id="KW-1133">Transmembrane helix</keyword>
<reference evidence="11" key="1">
    <citation type="submission" date="2020-11" db="EMBL/GenBank/DDBJ databases">
        <authorList>
            <person name="Tran Van P."/>
        </authorList>
    </citation>
    <scope>NUCLEOTIDE SEQUENCE</scope>
</reference>
<keyword evidence="6" id="KW-0735">Signal-anchor</keyword>
<dbReference type="Gene3D" id="3.90.550.50">
    <property type="match status" value="1"/>
</dbReference>
<evidence type="ECO:0000256" key="4">
    <source>
        <dbReference type="ARBA" id="ARBA00022679"/>
    </source>
</evidence>
<dbReference type="EMBL" id="OD009453">
    <property type="protein sequence ID" value="CAD7415549.1"/>
    <property type="molecule type" value="Genomic_DNA"/>
</dbReference>
<gene>
    <name evidence="11" type="ORF">TPSB3V08_LOCUS10402</name>
</gene>
<evidence type="ECO:0000256" key="8">
    <source>
        <dbReference type="ARBA" id="ARBA00023034"/>
    </source>
</evidence>
<evidence type="ECO:0000256" key="9">
    <source>
        <dbReference type="ARBA" id="ARBA00023136"/>
    </source>
</evidence>
<dbReference type="PANTHER" id="PTHR11214">
    <property type="entry name" value="BETA-1,3-N-ACETYLGLUCOSAMINYLTRANSFERASE"/>
    <property type="match status" value="1"/>
</dbReference>
<keyword evidence="4" id="KW-0808">Transferase</keyword>
<name>A0A7R9DL25_TIMPO</name>
<dbReference type="Pfam" id="PF01762">
    <property type="entry name" value="Galactosyl_T"/>
    <property type="match status" value="1"/>
</dbReference>
<evidence type="ECO:0000256" key="10">
    <source>
        <dbReference type="RuleBase" id="RU363063"/>
    </source>
</evidence>
<comment type="similarity">
    <text evidence="2 10">Belongs to the glycosyltransferase 31 family.</text>
</comment>
<evidence type="ECO:0000256" key="1">
    <source>
        <dbReference type="ARBA" id="ARBA00004323"/>
    </source>
</evidence>
<dbReference type="GO" id="GO:0000139">
    <property type="term" value="C:Golgi membrane"/>
    <property type="evidence" value="ECO:0007669"/>
    <property type="project" value="UniProtKB-SubCell"/>
</dbReference>
<organism evidence="11">
    <name type="scientific">Timema poppense</name>
    <name type="common">Walking stick</name>
    <dbReference type="NCBI Taxonomy" id="170557"/>
    <lineage>
        <taxon>Eukaryota</taxon>
        <taxon>Metazoa</taxon>
        <taxon>Ecdysozoa</taxon>
        <taxon>Arthropoda</taxon>
        <taxon>Hexapoda</taxon>
        <taxon>Insecta</taxon>
        <taxon>Pterygota</taxon>
        <taxon>Neoptera</taxon>
        <taxon>Polyneoptera</taxon>
        <taxon>Phasmatodea</taxon>
        <taxon>Timematodea</taxon>
        <taxon>Timematoidea</taxon>
        <taxon>Timematidae</taxon>
        <taxon>Timema</taxon>
    </lineage>
</organism>
<evidence type="ECO:0000256" key="6">
    <source>
        <dbReference type="ARBA" id="ARBA00022968"/>
    </source>
</evidence>
<dbReference type="InterPro" id="IPR002659">
    <property type="entry name" value="Glyco_trans_31"/>
</dbReference>
<evidence type="ECO:0000256" key="3">
    <source>
        <dbReference type="ARBA" id="ARBA00022676"/>
    </source>
</evidence>
<evidence type="ECO:0000256" key="2">
    <source>
        <dbReference type="ARBA" id="ARBA00008661"/>
    </source>
</evidence>
<dbReference type="PANTHER" id="PTHR11214:SF314">
    <property type="entry name" value="HEXOSYLTRANSFERASE"/>
    <property type="match status" value="1"/>
</dbReference>
<keyword evidence="3 10" id="KW-0328">Glycosyltransferase</keyword>
<comment type="subcellular location">
    <subcellularLocation>
        <location evidence="1 10">Golgi apparatus membrane</location>
        <topology evidence="1 10">Single-pass type II membrane protein</topology>
    </subcellularLocation>
</comment>